<dbReference type="EMBL" id="JBHSUW010000001">
    <property type="protein sequence ID" value="MFC6505382.1"/>
    <property type="molecule type" value="Genomic_DNA"/>
</dbReference>
<proteinExistence type="predicted"/>
<dbReference type="RefSeq" id="WP_125537079.1">
    <property type="nucleotide sequence ID" value="NZ_JBHSUW010000001.1"/>
</dbReference>
<keyword evidence="1" id="KW-1133">Transmembrane helix</keyword>
<keyword evidence="1" id="KW-0472">Membrane</keyword>
<reference evidence="3" key="1">
    <citation type="journal article" date="2019" name="Int. J. Syst. Evol. Microbiol.">
        <title>The Global Catalogue of Microorganisms (GCM) 10K type strain sequencing project: providing services to taxonomists for standard genome sequencing and annotation.</title>
        <authorList>
            <consortium name="The Broad Institute Genomics Platform"/>
            <consortium name="The Broad Institute Genome Sequencing Center for Infectious Disease"/>
            <person name="Wu L."/>
            <person name="Ma J."/>
        </authorList>
    </citation>
    <scope>NUCLEOTIDE SEQUENCE [LARGE SCALE GENOMIC DNA]</scope>
    <source>
        <strain evidence="3">JCM 4504</strain>
    </source>
</reference>
<protein>
    <submittedName>
        <fullName evidence="2">Uncharacterized protein</fullName>
    </submittedName>
</protein>
<organism evidence="2 3">
    <name type="scientific">Streptomyces plicatus</name>
    <dbReference type="NCBI Taxonomy" id="1922"/>
    <lineage>
        <taxon>Bacteria</taxon>
        <taxon>Bacillati</taxon>
        <taxon>Actinomycetota</taxon>
        <taxon>Actinomycetes</taxon>
        <taxon>Kitasatosporales</taxon>
        <taxon>Streptomycetaceae</taxon>
        <taxon>Streptomyces</taxon>
        <taxon>Streptomyces rochei group</taxon>
    </lineage>
</organism>
<name>A0ABW1Y4I2_STRPL</name>
<evidence type="ECO:0000313" key="3">
    <source>
        <dbReference type="Proteomes" id="UP001596321"/>
    </source>
</evidence>
<keyword evidence="3" id="KW-1185">Reference proteome</keyword>
<dbReference type="Proteomes" id="UP001596321">
    <property type="component" value="Unassembled WGS sequence"/>
</dbReference>
<keyword evidence="1" id="KW-0812">Transmembrane</keyword>
<accession>A0ABW1Y4I2</accession>
<feature type="transmembrane region" description="Helical" evidence="1">
    <location>
        <begin position="75"/>
        <end position="94"/>
    </location>
</feature>
<evidence type="ECO:0000313" key="2">
    <source>
        <dbReference type="EMBL" id="MFC6505382.1"/>
    </source>
</evidence>
<gene>
    <name evidence="2" type="ORF">ACFQFF_28880</name>
</gene>
<sequence length="96" mass="10071">MTAQVVERGMKAWNEDAAPVVYGRLTGAYWLTDADDADCSDCRDLLDNSRGDADRASGGREAGAVRERAVLVEQARMVMVAAAAVTVVAALVLASG</sequence>
<comment type="caution">
    <text evidence="2">The sequence shown here is derived from an EMBL/GenBank/DDBJ whole genome shotgun (WGS) entry which is preliminary data.</text>
</comment>
<evidence type="ECO:0000256" key="1">
    <source>
        <dbReference type="SAM" id="Phobius"/>
    </source>
</evidence>